<organism evidence="1">
    <name type="scientific">bioreactor metagenome</name>
    <dbReference type="NCBI Taxonomy" id="1076179"/>
    <lineage>
        <taxon>unclassified sequences</taxon>
        <taxon>metagenomes</taxon>
        <taxon>ecological metagenomes</taxon>
    </lineage>
</organism>
<comment type="caution">
    <text evidence="1">The sequence shown here is derived from an EMBL/GenBank/DDBJ whole genome shotgun (WGS) entry which is preliminary data.</text>
</comment>
<dbReference type="AlphaFoldDB" id="A0A645EB76"/>
<reference evidence="1" key="1">
    <citation type="submission" date="2019-08" db="EMBL/GenBank/DDBJ databases">
        <authorList>
            <person name="Kucharzyk K."/>
            <person name="Murdoch R.W."/>
            <person name="Higgins S."/>
            <person name="Loffler F."/>
        </authorList>
    </citation>
    <scope>NUCLEOTIDE SEQUENCE</scope>
</reference>
<accession>A0A645EB76</accession>
<gene>
    <name evidence="1" type="ORF">SDC9_145092</name>
</gene>
<proteinExistence type="predicted"/>
<name>A0A645EB76_9ZZZZ</name>
<sequence length="236" mass="25882">MIREEQRNRTDAAVRIHNRFLRLGVKEFRRGFIQYCRLHTVDLQKALRADGEALFADSFGQNGFAGEQRKALSEHDVGILGVFVVPNTVAPFQIRKQLVGSLERAARDHDNHQLTVRRGAGNNVSELAFAGRFVIHGHAAVVRPGGDFTRGFHNLLVLNGAVGKRDQPVAALGVKAEHRGAVHRAERKTPLVAVADGFVHADDLPNGNGRKAAKAGERVADPLLLLLQLRGVRKVP</sequence>
<dbReference type="EMBL" id="VSSQ01044120">
    <property type="protein sequence ID" value="MPM97912.1"/>
    <property type="molecule type" value="Genomic_DNA"/>
</dbReference>
<protein>
    <submittedName>
        <fullName evidence="1">Uncharacterized protein</fullName>
    </submittedName>
</protein>
<evidence type="ECO:0000313" key="1">
    <source>
        <dbReference type="EMBL" id="MPM97912.1"/>
    </source>
</evidence>